<protein>
    <submittedName>
        <fullName evidence="2">Uncharacterized protein</fullName>
    </submittedName>
</protein>
<proteinExistence type="predicted"/>
<evidence type="ECO:0000313" key="2">
    <source>
        <dbReference type="EMBL" id="KAH7131881.1"/>
    </source>
</evidence>
<evidence type="ECO:0000256" key="1">
    <source>
        <dbReference type="SAM" id="MobiDB-lite"/>
    </source>
</evidence>
<keyword evidence="3" id="KW-1185">Reference proteome</keyword>
<reference evidence="2" key="1">
    <citation type="journal article" date="2021" name="Nat. Commun.">
        <title>Genetic determinants of endophytism in the Arabidopsis root mycobiome.</title>
        <authorList>
            <person name="Mesny F."/>
            <person name="Miyauchi S."/>
            <person name="Thiergart T."/>
            <person name="Pickel B."/>
            <person name="Atanasova L."/>
            <person name="Karlsson M."/>
            <person name="Huettel B."/>
            <person name="Barry K.W."/>
            <person name="Haridas S."/>
            <person name="Chen C."/>
            <person name="Bauer D."/>
            <person name="Andreopoulos W."/>
            <person name="Pangilinan J."/>
            <person name="LaButti K."/>
            <person name="Riley R."/>
            <person name="Lipzen A."/>
            <person name="Clum A."/>
            <person name="Drula E."/>
            <person name="Henrissat B."/>
            <person name="Kohler A."/>
            <person name="Grigoriev I.V."/>
            <person name="Martin F.M."/>
            <person name="Hacquard S."/>
        </authorList>
    </citation>
    <scope>NUCLEOTIDE SEQUENCE</scope>
    <source>
        <strain evidence="2">MPI-CAGE-CH-0243</strain>
    </source>
</reference>
<comment type="caution">
    <text evidence="2">The sequence shown here is derived from an EMBL/GenBank/DDBJ whole genome shotgun (WGS) entry which is preliminary data.</text>
</comment>
<evidence type="ECO:0000313" key="3">
    <source>
        <dbReference type="Proteomes" id="UP000700596"/>
    </source>
</evidence>
<gene>
    <name evidence="2" type="ORF">B0J11DRAFT_428979</name>
</gene>
<dbReference type="AlphaFoldDB" id="A0A9P9ITJ5"/>
<sequence length="156" mass="17033">MAEDRHHNFNRQSGKVNHGLDFGGAPSSDEDMQSSFDTPNPPLGIEFSTLIVPPVAPEPKITIKQLVAKLMNPSAHAFVYGVLSIGWVVGVAGYEHFEGKGADVQFSLRPESPLRKYGRKLGIPAGYHEWLCGDEDGTSATECGMMLTPEFFINEV</sequence>
<dbReference type="Proteomes" id="UP000700596">
    <property type="component" value="Unassembled WGS sequence"/>
</dbReference>
<dbReference type="OrthoDB" id="3927820at2759"/>
<organism evidence="2 3">
    <name type="scientific">Dendryphion nanum</name>
    <dbReference type="NCBI Taxonomy" id="256645"/>
    <lineage>
        <taxon>Eukaryota</taxon>
        <taxon>Fungi</taxon>
        <taxon>Dikarya</taxon>
        <taxon>Ascomycota</taxon>
        <taxon>Pezizomycotina</taxon>
        <taxon>Dothideomycetes</taxon>
        <taxon>Pleosporomycetidae</taxon>
        <taxon>Pleosporales</taxon>
        <taxon>Torulaceae</taxon>
        <taxon>Dendryphion</taxon>
    </lineage>
</organism>
<name>A0A9P9ITJ5_9PLEO</name>
<dbReference type="EMBL" id="JAGMWT010000003">
    <property type="protein sequence ID" value="KAH7131881.1"/>
    <property type="molecule type" value="Genomic_DNA"/>
</dbReference>
<accession>A0A9P9ITJ5</accession>
<feature type="region of interest" description="Disordered" evidence="1">
    <location>
        <begin position="1"/>
        <end position="39"/>
    </location>
</feature>